<evidence type="ECO:0000313" key="10">
    <source>
        <dbReference type="EMBL" id="CAH1989428.1"/>
    </source>
</evidence>
<dbReference type="OrthoDB" id="6723683at2759"/>
<dbReference type="InterPro" id="IPR027806">
    <property type="entry name" value="HARBI1_dom"/>
</dbReference>
<evidence type="ECO:0000256" key="2">
    <source>
        <dbReference type="ARBA" id="ARBA00004123"/>
    </source>
</evidence>
<dbReference type="Proteomes" id="UP001152888">
    <property type="component" value="Unassembled WGS sequence"/>
</dbReference>
<proteinExistence type="inferred from homology"/>
<gene>
    <name evidence="10" type="ORF">ACAOBT_LOCUS19029</name>
</gene>
<keyword evidence="5" id="KW-0479">Metal-binding</keyword>
<evidence type="ECO:0000256" key="4">
    <source>
        <dbReference type="ARBA" id="ARBA00022722"/>
    </source>
</evidence>
<feature type="domain" description="DDE Tnp4" evidence="9">
    <location>
        <begin position="1"/>
        <end position="78"/>
    </location>
</feature>
<reference evidence="10" key="1">
    <citation type="submission" date="2022-03" db="EMBL/GenBank/DDBJ databases">
        <authorList>
            <person name="Sayadi A."/>
        </authorList>
    </citation>
    <scope>NUCLEOTIDE SEQUENCE</scope>
</reference>
<dbReference type="AlphaFoldDB" id="A0A9P0L845"/>
<keyword evidence="4" id="KW-0540">Nuclease</keyword>
<comment type="caution">
    <text evidence="10">The sequence shown here is derived from an EMBL/GenBank/DDBJ whole genome shotgun (WGS) entry which is preliminary data.</text>
</comment>
<protein>
    <recommendedName>
        <fullName evidence="9">DDE Tnp4 domain-containing protein</fullName>
    </recommendedName>
</protein>
<dbReference type="InterPro" id="IPR045249">
    <property type="entry name" value="HARBI1-like"/>
</dbReference>
<comment type="subcellular location">
    <subcellularLocation>
        <location evidence="2">Nucleus</location>
    </subcellularLocation>
</comment>
<dbReference type="GO" id="GO:0016787">
    <property type="term" value="F:hydrolase activity"/>
    <property type="evidence" value="ECO:0007669"/>
    <property type="project" value="UniProtKB-KW"/>
</dbReference>
<keyword evidence="7" id="KW-0539">Nucleus</keyword>
<evidence type="ECO:0000256" key="6">
    <source>
        <dbReference type="ARBA" id="ARBA00022801"/>
    </source>
</evidence>
<keyword evidence="6" id="KW-0378">Hydrolase</keyword>
<evidence type="ECO:0000256" key="8">
    <source>
        <dbReference type="SAM" id="MobiDB-lite"/>
    </source>
</evidence>
<comment type="similarity">
    <text evidence="3">Belongs to the HARBI1 family.</text>
</comment>
<name>A0A9P0L845_ACAOB</name>
<accession>A0A9P0L845</accession>
<comment type="cofactor">
    <cofactor evidence="1">
        <name>a divalent metal cation</name>
        <dbReference type="ChEBI" id="CHEBI:60240"/>
    </cofactor>
</comment>
<evidence type="ECO:0000256" key="3">
    <source>
        <dbReference type="ARBA" id="ARBA00006958"/>
    </source>
</evidence>
<keyword evidence="11" id="KW-1185">Reference proteome</keyword>
<evidence type="ECO:0000313" key="11">
    <source>
        <dbReference type="Proteomes" id="UP001152888"/>
    </source>
</evidence>
<dbReference type="Pfam" id="PF13359">
    <property type="entry name" value="DDE_Tnp_4"/>
    <property type="match status" value="1"/>
</dbReference>
<dbReference type="GO" id="GO:0046872">
    <property type="term" value="F:metal ion binding"/>
    <property type="evidence" value="ECO:0007669"/>
    <property type="project" value="UniProtKB-KW"/>
</dbReference>
<dbReference type="GO" id="GO:0005634">
    <property type="term" value="C:nucleus"/>
    <property type="evidence" value="ECO:0007669"/>
    <property type="project" value="UniProtKB-SubCell"/>
</dbReference>
<dbReference type="PANTHER" id="PTHR22930:SF267">
    <property type="entry name" value="NUCLEASE HARBI1-RELATED"/>
    <property type="match status" value="1"/>
</dbReference>
<feature type="region of interest" description="Disordered" evidence="8">
    <location>
        <begin position="1"/>
        <end position="20"/>
    </location>
</feature>
<sequence>MGDSGYPQEPWLMTPIQGMPTDTPEGRYTAALIRTRNCVERCIGVLKNRFPCLLKDRVLHYAPFRAGQIIDATSVLHNMCVRANLDMEDQEEEQDDNDVPESDAIVSNVLEQGQARRVNIIQLYFQNVR</sequence>
<evidence type="ECO:0000256" key="7">
    <source>
        <dbReference type="ARBA" id="ARBA00023242"/>
    </source>
</evidence>
<dbReference type="PANTHER" id="PTHR22930">
    <property type="match status" value="1"/>
</dbReference>
<dbReference type="GO" id="GO:0004518">
    <property type="term" value="F:nuclease activity"/>
    <property type="evidence" value="ECO:0007669"/>
    <property type="project" value="UniProtKB-KW"/>
</dbReference>
<evidence type="ECO:0000256" key="1">
    <source>
        <dbReference type="ARBA" id="ARBA00001968"/>
    </source>
</evidence>
<dbReference type="EMBL" id="CAKOFQ010007064">
    <property type="protein sequence ID" value="CAH1989428.1"/>
    <property type="molecule type" value="Genomic_DNA"/>
</dbReference>
<evidence type="ECO:0000259" key="9">
    <source>
        <dbReference type="Pfam" id="PF13359"/>
    </source>
</evidence>
<organism evidence="10 11">
    <name type="scientific">Acanthoscelides obtectus</name>
    <name type="common">Bean weevil</name>
    <name type="synonym">Bruchus obtectus</name>
    <dbReference type="NCBI Taxonomy" id="200917"/>
    <lineage>
        <taxon>Eukaryota</taxon>
        <taxon>Metazoa</taxon>
        <taxon>Ecdysozoa</taxon>
        <taxon>Arthropoda</taxon>
        <taxon>Hexapoda</taxon>
        <taxon>Insecta</taxon>
        <taxon>Pterygota</taxon>
        <taxon>Neoptera</taxon>
        <taxon>Endopterygota</taxon>
        <taxon>Coleoptera</taxon>
        <taxon>Polyphaga</taxon>
        <taxon>Cucujiformia</taxon>
        <taxon>Chrysomeloidea</taxon>
        <taxon>Chrysomelidae</taxon>
        <taxon>Bruchinae</taxon>
        <taxon>Bruchini</taxon>
        <taxon>Acanthoscelides</taxon>
    </lineage>
</organism>
<evidence type="ECO:0000256" key="5">
    <source>
        <dbReference type="ARBA" id="ARBA00022723"/>
    </source>
</evidence>